<reference evidence="1" key="1">
    <citation type="submission" date="2021-06" db="EMBL/GenBank/DDBJ databases">
        <authorList>
            <person name="Kallberg Y."/>
            <person name="Tangrot J."/>
            <person name="Rosling A."/>
        </authorList>
    </citation>
    <scope>NUCLEOTIDE SEQUENCE</scope>
    <source>
        <strain evidence="1">AU212A</strain>
    </source>
</reference>
<keyword evidence="2" id="KW-1185">Reference proteome</keyword>
<proteinExistence type="predicted"/>
<evidence type="ECO:0000313" key="1">
    <source>
        <dbReference type="EMBL" id="CAG8669314.1"/>
    </source>
</evidence>
<feature type="non-terminal residue" evidence="1">
    <location>
        <position position="162"/>
    </location>
</feature>
<protein>
    <submittedName>
        <fullName evidence="1">7313_t:CDS:1</fullName>
    </submittedName>
</protein>
<dbReference type="EMBL" id="CAJVPM010028301">
    <property type="protein sequence ID" value="CAG8669314.1"/>
    <property type="molecule type" value="Genomic_DNA"/>
</dbReference>
<name>A0ACA9NSK6_9GLOM</name>
<organism evidence="1 2">
    <name type="scientific">Scutellospora calospora</name>
    <dbReference type="NCBI Taxonomy" id="85575"/>
    <lineage>
        <taxon>Eukaryota</taxon>
        <taxon>Fungi</taxon>
        <taxon>Fungi incertae sedis</taxon>
        <taxon>Mucoromycota</taxon>
        <taxon>Glomeromycotina</taxon>
        <taxon>Glomeromycetes</taxon>
        <taxon>Diversisporales</taxon>
        <taxon>Gigasporaceae</taxon>
        <taxon>Scutellospora</taxon>
    </lineage>
</organism>
<dbReference type="Proteomes" id="UP000789860">
    <property type="component" value="Unassembled WGS sequence"/>
</dbReference>
<evidence type="ECO:0000313" key="2">
    <source>
        <dbReference type="Proteomes" id="UP000789860"/>
    </source>
</evidence>
<feature type="non-terminal residue" evidence="1">
    <location>
        <position position="1"/>
    </location>
</feature>
<comment type="caution">
    <text evidence="1">The sequence shown here is derived from an EMBL/GenBank/DDBJ whole genome shotgun (WGS) entry which is preliminary data.</text>
</comment>
<sequence length="162" mass="18576">SSISSEHWTNFIFATPKPVFVFAKPTEEVSQNAYNIAKDIEDIIATIDKSKLCAIITDNASVIKKSWKILSNIFPNIIYMGCLAHNLNLIIQDIMKLNWTKSIYKKTKAIVKFFRNHHIPAAIFKRHQQIQESKVSLKLPAKTRWGSFFICMESVKVNHIAI</sequence>
<accession>A0ACA9NSK6</accession>
<gene>
    <name evidence="1" type="ORF">SCALOS_LOCUS9317</name>
</gene>